<gene>
    <name evidence="1" type="ORF">BG61_29360</name>
</gene>
<evidence type="ECO:0000313" key="2">
    <source>
        <dbReference type="Proteomes" id="UP000027466"/>
    </source>
</evidence>
<dbReference type="AlphaFoldDB" id="A0A069PT15"/>
<sequence length="166" mass="16525">MEPIATERFPFAVTVRPTAIESVPSAVTELLTLTVGPAAIRASGGRLLVARVTLRSARVCAALSAVEVGTAEVEASTRGCVIDVLAAGCATSVFSACPICAPYTLLVSLDSRAAISSPAASGAAPADCCIPSAANAASTAVPAALRRRLPRAGEPGSAVSMATAVF</sequence>
<dbReference type="EMBL" id="JFHC01000005">
    <property type="protein sequence ID" value="KDR43908.1"/>
    <property type="molecule type" value="Genomic_DNA"/>
</dbReference>
<comment type="caution">
    <text evidence="1">The sequence shown here is derived from an EMBL/GenBank/DDBJ whole genome shotgun (WGS) entry which is preliminary data.</text>
</comment>
<proteinExistence type="predicted"/>
<keyword evidence="2" id="KW-1185">Reference proteome</keyword>
<organism evidence="1 2">
    <name type="scientific">Caballeronia glathei</name>
    <dbReference type="NCBI Taxonomy" id="60547"/>
    <lineage>
        <taxon>Bacteria</taxon>
        <taxon>Pseudomonadati</taxon>
        <taxon>Pseudomonadota</taxon>
        <taxon>Betaproteobacteria</taxon>
        <taxon>Burkholderiales</taxon>
        <taxon>Burkholderiaceae</taxon>
        <taxon>Caballeronia</taxon>
    </lineage>
</organism>
<dbReference type="Proteomes" id="UP000027466">
    <property type="component" value="Unassembled WGS sequence"/>
</dbReference>
<evidence type="ECO:0000313" key="1">
    <source>
        <dbReference type="EMBL" id="KDR43908.1"/>
    </source>
</evidence>
<reference evidence="1 2" key="1">
    <citation type="submission" date="2014-03" db="EMBL/GenBank/DDBJ databases">
        <title>Draft Genome Sequences of Four Burkholderia Strains.</title>
        <authorList>
            <person name="Liu X.Y."/>
            <person name="Li C.X."/>
            <person name="Xu J.H."/>
        </authorList>
    </citation>
    <scope>NUCLEOTIDE SEQUENCE [LARGE SCALE GENOMIC DNA]</scope>
    <source>
        <strain evidence="1 2">DSM 50014</strain>
    </source>
</reference>
<name>A0A069PT15_9BURK</name>
<accession>A0A069PT15</accession>
<protein>
    <submittedName>
        <fullName evidence="1">Uncharacterized protein</fullName>
    </submittedName>
</protein>